<sequence length="209" mass="23941">MIRRFGNKGLKNHESVSEVHEYELEKNVSPATNSLQERGNTVFSLDLYEFQSLDDEFACVKAYNNDNFSIDADDESMDENPVMVFSSVALEIAGNENEEIIHKYVDFDDYDVSFKTWEDDSVKPDDSSATLMLQTDDDDKDVLQGSFACTDDYDTSLKFLVDDSAKLNATDGYILFNKLDDIPESLRKEDNTMYLEFLDNEFLTVEDEL</sequence>
<organism evidence="1 2">
    <name type="scientific">Oldenlandia corymbosa var. corymbosa</name>
    <dbReference type="NCBI Taxonomy" id="529605"/>
    <lineage>
        <taxon>Eukaryota</taxon>
        <taxon>Viridiplantae</taxon>
        <taxon>Streptophyta</taxon>
        <taxon>Embryophyta</taxon>
        <taxon>Tracheophyta</taxon>
        <taxon>Spermatophyta</taxon>
        <taxon>Magnoliopsida</taxon>
        <taxon>eudicotyledons</taxon>
        <taxon>Gunneridae</taxon>
        <taxon>Pentapetalae</taxon>
        <taxon>asterids</taxon>
        <taxon>lamiids</taxon>
        <taxon>Gentianales</taxon>
        <taxon>Rubiaceae</taxon>
        <taxon>Rubioideae</taxon>
        <taxon>Spermacoceae</taxon>
        <taxon>Hedyotis-Oldenlandia complex</taxon>
        <taxon>Oldenlandia</taxon>
    </lineage>
</organism>
<gene>
    <name evidence="1" type="ORF">OLC1_LOCUS19574</name>
</gene>
<keyword evidence="2" id="KW-1185">Reference proteome</keyword>
<reference evidence="1" key="1">
    <citation type="submission" date="2023-03" db="EMBL/GenBank/DDBJ databases">
        <authorList>
            <person name="Julca I."/>
        </authorList>
    </citation>
    <scope>NUCLEOTIDE SEQUENCE</scope>
</reference>
<accession>A0AAV1DZT3</accession>
<evidence type="ECO:0000313" key="1">
    <source>
        <dbReference type="EMBL" id="CAI9112360.1"/>
    </source>
</evidence>
<proteinExistence type="predicted"/>
<dbReference type="Proteomes" id="UP001161247">
    <property type="component" value="Chromosome 7"/>
</dbReference>
<dbReference type="EMBL" id="OX459124">
    <property type="protein sequence ID" value="CAI9112360.1"/>
    <property type="molecule type" value="Genomic_DNA"/>
</dbReference>
<name>A0AAV1DZT3_OLDCO</name>
<dbReference type="AlphaFoldDB" id="A0AAV1DZT3"/>
<protein>
    <submittedName>
        <fullName evidence="1">OLC1v1012805C1</fullName>
    </submittedName>
</protein>
<evidence type="ECO:0000313" key="2">
    <source>
        <dbReference type="Proteomes" id="UP001161247"/>
    </source>
</evidence>